<dbReference type="STRING" id="1267423.SAMN05216290_1515"/>
<dbReference type="InterPro" id="IPR025164">
    <property type="entry name" value="Toastrack_DUF4097"/>
</dbReference>
<dbReference type="Pfam" id="PF13349">
    <property type="entry name" value="DUF4097"/>
    <property type="match status" value="1"/>
</dbReference>
<gene>
    <name evidence="3" type="ORF">SAMN05216290_1515</name>
</gene>
<accession>A0A1I0NW42</accession>
<evidence type="ECO:0000259" key="2">
    <source>
        <dbReference type="Pfam" id="PF13349"/>
    </source>
</evidence>
<feature type="signal peptide" evidence="1">
    <location>
        <begin position="1"/>
        <end position="22"/>
    </location>
</feature>
<keyword evidence="1" id="KW-0732">Signal</keyword>
<organism evidence="3 4">
    <name type="scientific">Roseivirga pacifica</name>
    <dbReference type="NCBI Taxonomy" id="1267423"/>
    <lineage>
        <taxon>Bacteria</taxon>
        <taxon>Pseudomonadati</taxon>
        <taxon>Bacteroidota</taxon>
        <taxon>Cytophagia</taxon>
        <taxon>Cytophagales</taxon>
        <taxon>Roseivirgaceae</taxon>
        <taxon>Roseivirga</taxon>
    </lineage>
</organism>
<proteinExistence type="predicted"/>
<name>A0A1I0NW42_9BACT</name>
<feature type="domain" description="DUF4097" evidence="2">
    <location>
        <begin position="68"/>
        <end position="255"/>
    </location>
</feature>
<protein>
    <recommendedName>
        <fullName evidence="2">DUF4097 domain-containing protein</fullName>
    </recommendedName>
</protein>
<reference evidence="4" key="1">
    <citation type="submission" date="2016-10" db="EMBL/GenBank/DDBJ databases">
        <authorList>
            <person name="Varghese N."/>
            <person name="Submissions S."/>
        </authorList>
    </citation>
    <scope>NUCLEOTIDE SEQUENCE [LARGE SCALE GENOMIC DNA]</scope>
    <source>
        <strain evidence="4">CGMCC 1.12402</strain>
    </source>
</reference>
<evidence type="ECO:0000256" key="1">
    <source>
        <dbReference type="SAM" id="SignalP"/>
    </source>
</evidence>
<dbReference type="AlphaFoldDB" id="A0A1I0NW42"/>
<evidence type="ECO:0000313" key="4">
    <source>
        <dbReference type="Proteomes" id="UP000199437"/>
    </source>
</evidence>
<dbReference type="Proteomes" id="UP000199437">
    <property type="component" value="Unassembled WGS sequence"/>
</dbReference>
<evidence type="ECO:0000313" key="3">
    <source>
        <dbReference type="EMBL" id="SEW05914.1"/>
    </source>
</evidence>
<feature type="chain" id="PRO_5011675326" description="DUF4097 domain-containing protein" evidence="1">
    <location>
        <begin position="23"/>
        <end position="309"/>
    </location>
</feature>
<sequence>MTNMKKLVLAITALLVTGQAFAQSIDVQVDPDIRVNVEAITEAAVHSAMSGWGDDDDDGSRYEQSTQEVEIPLTKPGERGVLHVDSRNGRITITGYDGVTVKVKMIKYGKKVEKSASGDGMRLISSGGFNFEASEYNNEVQIENEGWGSRVDFEIQVPKNFDIKAESYNNGHINVKDVSGELDVESYNGPITLENISGAASASTYNGAVKVSFAKVTANMPMTFNTYNGNVDISVPDGTKFTTKMKTNRDIFTDFENFSLSNPKPTTSKSDSGRGFSVKYENWVQGDLNGGGAEVTMKTRNGDIYIRKM</sequence>
<dbReference type="EMBL" id="FOIR01000001">
    <property type="protein sequence ID" value="SEW05914.1"/>
    <property type="molecule type" value="Genomic_DNA"/>
</dbReference>
<keyword evidence="4" id="KW-1185">Reference proteome</keyword>